<name>A0ABS5I3C6_9GAMM</name>
<dbReference type="EMBL" id="JAAIKR010000010">
    <property type="protein sequence ID" value="MBR9728533.1"/>
    <property type="molecule type" value="Genomic_DNA"/>
</dbReference>
<evidence type="ECO:0000313" key="5">
    <source>
        <dbReference type="Proteomes" id="UP000811844"/>
    </source>
</evidence>
<comment type="caution">
    <text evidence="4">The sequence shown here is derived from an EMBL/GenBank/DDBJ whole genome shotgun (WGS) entry which is preliminary data.</text>
</comment>
<reference evidence="4 5" key="1">
    <citation type="submission" date="2020-02" db="EMBL/GenBank/DDBJ databases">
        <title>Shewanella WXL01 sp. nov., a marine bacterium isolated from green algae in Luhuitou Fringing Reef (Northern South China Sea).</title>
        <authorList>
            <person name="Wang X."/>
        </authorList>
    </citation>
    <scope>NUCLEOTIDE SEQUENCE [LARGE SCALE GENOMIC DNA]</scope>
    <source>
        <strain evidence="4 5">MCCC 1A01895</strain>
    </source>
</reference>
<dbReference type="Pfam" id="PF09829">
    <property type="entry name" value="DUF2057"/>
    <property type="match status" value="1"/>
</dbReference>
<keyword evidence="2 3" id="KW-0732">Signal</keyword>
<evidence type="ECO:0000256" key="2">
    <source>
        <dbReference type="ARBA" id="ARBA00022729"/>
    </source>
</evidence>
<gene>
    <name evidence="4" type="ORF">G3R48_11155</name>
</gene>
<dbReference type="RefSeq" id="WP_153664105.1">
    <property type="nucleotide sequence ID" value="NZ_JAAIKR010000010.1"/>
</dbReference>
<keyword evidence="5" id="KW-1185">Reference proteome</keyword>
<sequence length="265" mass="28988">MPNVKQSLIDALTYLLLPLTLLSSLASAAENVTVNYPNNIEMIAVNGKLTDEPQSVSVRFSANTLKPIQLAFRLNTSYNERGNRSQFTSNLLIATFTPAHAGQYQLSVAHVRSSKTQKQFNQAPQITLKDDQGNNLALKSHQLSKNGFQIGRDFDAEIATFNRSNHAAAVLDFASMAMNNMPTNQAMPQTHTGTTNANVAGAATSSRLISPVVGMSVITPPGKQPTPTPNIKTTAQDQAEILHMLNYWYNQANRETKATFKQQIN</sequence>
<comment type="similarity">
    <text evidence="1">Belongs to the UPF0319 family.</text>
</comment>
<evidence type="ECO:0000313" key="4">
    <source>
        <dbReference type="EMBL" id="MBR9728533.1"/>
    </source>
</evidence>
<dbReference type="Proteomes" id="UP000811844">
    <property type="component" value="Unassembled WGS sequence"/>
</dbReference>
<organism evidence="4 5">
    <name type="scientific">Shewanella intestini</name>
    <dbReference type="NCBI Taxonomy" id="2017544"/>
    <lineage>
        <taxon>Bacteria</taxon>
        <taxon>Pseudomonadati</taxon>
        <taxon>Pseudomonadota</taxon>
        <taxon>Gammaproteobacteria</taxon>
        <taxon>Alteromonadales</taxon>
        <taxon>Shewanellaceae</taxon>
        <taxon>Shewanella</taxon>
    </lineage>
</organism>
<dbReference type="PANTHER" id="PTHR38108">
    <property type="entry name" value="UPF0319 PROTEIN YCCT"/>
    <property type="match status" value="1"/>
</dbReference>
<accession>A0ABS5I3C6</accession>
<dbReference type="InterPro" id="IPR018635">
    <property type="entry name" value="UPF0319"/>
</dbReference>
<feature type="chain" id="PRO_5047172824" evidence="3">
    <location>
        <begin position="29"/>
        <end position="265"/>
    </location>
</feature>
<protein>
    <submittedName>
        <fullName evidence="4">DUF2057 domain-containing protein</fullName>
    </submittedName>
</protein>
<proteinExistence type="inferred from homology"/>
<evidence type="ECO:0000256" key="1">
    <source>
        <dbReference type="ARBA" id="ARBA00008490"/>
    </source>
</evidence>
<evidence type="ECO:0000256" key="3">
    <source>
        <dbReference type="SAM" id="SignalP"/>
    </source>
</evidence>
<dbReference type="PANTHER" id="PTHR38108:SF1">
    <property type="entry name" value="UPF0319 PROTEIN YCCT"/>
    <property type="match status" value="1"/>
</dbReference>
<feature type="signal peptide" evidence="3">
    <location>
        <begin position="1"/>
        <end position="28"/>
    </location>
</feature>